<sequence>MAERRYQDLNTETIDRWAAEGWQWGRPSTTAPSSARLPGTGGSFSHRASRCRARGSHRWMAPASWGPSPAGGVPIVLSSRV</sequence>
<protein>
    <submittedName>
        <fullName evidence="2">Uncharacterized protein</fullName>
    </submittedName>
</protein>
<dbReference type="Proteomes" id="UP000469325">
    <property type="component" value="Unassembled WGS sequence"/>
</dbReference>
<dbReference type="AlphaFoldDB" id="A0A6N7XN57"/>
<accession>A0A6N7XN57</accession>
<reference evidence="2 3" key="1">
    <citation type="submission" date="2019-08" db="EMBL/GenBank/DDBJ databases">
        <title>In-depth cultivation of the pig gut microbiome towards novel bacterial diversity and tailored functional studies.</title>
        <authorList>
            <person name="Wylensek D."/>
            <person name="Hitch T.C.A."/>
            <person name="Clavel T."/>
        </authorList>
    </citation>
    <scope>NUCLEOTIDE SEQUENCE [LARGE SCALE GENOMIC DNA]</scope>
    <source>
        <strain evidence="2 3">CA-Schmier-601-WT-1</strain>
    </source>
</reference>
<evidence type="ECO:0000313" key="2">
    <source>
        <dbReference type="EMBL" id="MST72384.1"/>
    </source>
</evidence>
<feature type="region of interest" description="Disordered" evidence="1">
    <location>
        <begin position="21"/>
        <end position="48"/>
    </location>
</feature>
<dbReference type="EMBL" id="VUNC01000002">
    <property type="protein sequence ID" value="MST72384.1"/>
    <property type="molecule type" value="Genomic_DNA"/>
</dbReference>
<proteinExistence type="predicted"/>
<evidence type="ECO:0000256" key="1">
    <source>
        <dbReference type="SAM" id="MobiDB-lite"/>
    </source>
</evidence>
<organism evidence="2 3">
    <name type="scientific">Olsenella porci</name>
    <dbReference type="NCBI Taxonomy" id="2652279"/>
    <lineage>
        <taxon>Bacteria</taxon>
        <taxon>Bacillati</taxon>
        <taxon>Actinomycetota</taxon>
        <taxon>Coriobacteriia</taxon>
        <taxon>Coriobacteriales</taxon>
        <taxon>Atopobiaceae</taxon>
        <taxon>Olsenella</taxon>
    </lineage>
</organism>
<gene>
    <name evidence="2" type="ORF">FYJ68_04580</name>
</gene>
<name>A0A6N7XN57_9ACTN</name>
<keyword evidence="3" id="KW-1185">Reference proteome</keyword>
<evidence type="ECO:0000313" key="3">
    <source>
        <dbReference type="Proteomes" id="UP000469325"/>
    </source>
</evidence>
<comment type="caution">
    <text evidence="2">The sequence shown here is derived from an EMBL/GenBank/DDBJ whole genome shotgun (WGS) entry which is preliminary data.</text>
</comment>